<dbReference type="AlphaFoldDB" id="A0ABD7RXC7"/>
<evidence type="ECO:0000313" key="2">
    <source>
        <dbReference type="Proteomes" id="UP000317327"/>
    </source>
</evidence>
<reference evidence="1 2" key="1">
    <citation type="submission" date="2019-01" db="EMBL/GenBank/DDBJ databases">
        <title>Whole genome shotgun sequencing of Pseudomonas spp. isolated by its ability to degrade furfural.</title>
        <authorList>
            <person name="Donoso R."/>
            <person name="Farkas C."/>
            <person name="Villegas P."/>
            <person name="Gonzales-Toro F."/>
            <person name="Guajardo-Parra M."/>
            <person name="Araya-Nail M."/>
            <person name="Morgante V."/>
            <person name="Perez-Pantoja D."/>
        </authorList>
    </citation>
    <scope>NUCLEOTIDE SEQUENCE [LARGE SCALE GENOMIC DNA]</scope>
    <source>
        <strain evidence="1 2">VN231</strain>
    </source>
</reference>
<organism evidence="1 2">
    <name type="scientific">Ectopseudomonas mendocina</name>
    <name type="common">Pseudomonas mendocina</name>
    <dbReference type="NCBI Taxonomy" id="300"/>
    <lineage>
        <taxon>Bacteria</taxon>
        <taxon>Pseudomonadati</taxon>
        <taxon>Pseudomonadota</taxon>
        <taxon>Gammaproteobacteria</taxon>
        <taxon>Pseudomonadales</taxon>
        <taxon>Pseudomonadaceae</taxon>
        <taxon>Ectopseudomonas</taxon>
    </lineage>
</organism>
<gene>
    <name evidence="1" type="ORF">EQ836_07815</name>
</gene>
<proteinExistence type="predicted"/>
<dbReference type="EMBL" id="SCFV01000003">
    <property type="protein sequence ID" value="TRO19421.1"/>
    <property type="molecule type" value="Genomic_DNA"/>
</dbReference>
<sequence length="199" mass="22032">MSQEISLSVGESSLHTNKPFLALQLLQYLCPEIAAAKPIQIEGTLETIAAETTLNIGDRIDGCVVFARHWIGGAEFALIDLGESAEIEGAWGKRDQAVETNHGDGFANTKAMADAGSALANKALEAGAYIPSAAECHMLMYAKQMGLVTDLREDVRYWTSSQCSAYYAYYMDFEDGWQYDSDKHYERPARLVRRIPIIR</sequence>
<dbReference type="Proteomes" id="UP000317327">
    <property type="component" value="Unassembled WGS sequence"/>
</dbReference>
<comment type="caution">
    <text evidence="1">The sequence shown here is derived from an EMBL/GenBank/DDBJ whole genome shotgun (WGS) entry which is preliminary data.</text>
</comment>
<evidence type="ECO:0000313" key="1">
    <source>
        <dbReference type="EMBL" id="TRO19421.1"/>
    </source>
</evidence>
<evidence type="ECO:0008006" key="3">
    <source>
        <dbReference type="Google" id="ProtNLM"/>
    </source>
</evidence>
<accession>A0ABD7RXC7</accession>
<name>A0ABD7RXC7_ECTME</name>
<protein>
    <recommendedName>
        <fullName evidence="3">DUF1566 domain-containing protein</fullName>
    </recommendedName>
</protein>
<dbReference type="RefSeq" id="WP_143500964.1">
    <property type="nucleotide sequence ID" value="NZ_SCFV01000003.1"/>
</dbReference>